<evidence type="ECO:0000313" key="2">
    <source>
        <dbReference type="Proteomes" id="UP000738349"/>
    </source>
</evidence>
<dbReference type="Gene3D" id="3.10.450.50">
    <property type="match status" value="1"/>
</dbReference>
<proteinExistence type="predicted"/>
<dbReference type="OrthoDB" id="3468019at2759"/>
<evidence type="ECO:0000313" key="1">
    <source>
        <dbReference type="EMBL" id="KAH7141942.1"/>
    </source>
</evidence>
<dbReference type="InterPro" id="IPR032710">
    <property type="entry name" value="NTF2-like_dom_sf"/>
</dbReference>
<name>A0A9P9ERR7_9HYPO</name>
<dbReference type="SUPFAM" id="SSF54427">
    <property type="entry name" value="NTF2-like"/>
    <property type="match status" value="1"/>
</dbReference>
<evidence type="ECO:0008006" key="3">
    <source>
        <dbReference type="Google" id="ProtNLM"/>
    </source>
</evidence>
<gene>
    <name evidence="1" type="ORF">EDB81DRAFT_884996</name>
</gene>
<comment type="caution">
    <text evidence="1">The sequence shown here is derived from an EMBL/GenBank/DDBJ whole genome shotgun (WGS) entry which is preliminary data.</text>
</comment>
<dbReference type="Proteomes" id="UP000738349">
    <property type="component" value="Unassembled WGS sequence"/>
</dbReference>
<dbReference type="AlphaFoldDB" id="A0A9P9ERR7"/>
<accession>A0A9P9ERR7</accession>
<reference evidence="1" key="1">
    <citation type="journal article" date="2021" name="Nat. Commun.">
        <title>Genetic determinants of endophytism in the Arabidopsis root mycobiome.</title>
        <authorList>
            <person name="Mesny F."/>
            <person name="Miyauchi S."/>
            <person name="Thiergart T."/>
            <person name="Pickel B."/>
            <person name="Atanasova L."/>
            <person name="Karlsson M."/>
            <person name="Huettel B."/>
            <person name="Barry K.W."/>
            <person name="Haridas S."/>
            <person name="Chen C."/>
            <person name="Bauer D."/>
            <person name="Andreopoulos W."/>
            <person name="Pangilinan J."/>
            <person name="LaButti K."/>
            <person name="Riley R."/>
            <person name="Lipzen A."/>
            <person name="Clum A."/>
            <person name="Drula E."/>
            <person name="Henrissat B."/>
            <person name="Kohler A."/>
            <person name="Grigoriev I.V."/>
            <person name="Martin F.M."/>
            <person name="Hacquard S."/>
        </authorList>
    </citation>
    <scope>NUCLEOTIDE SEQUENCE</scope>
    <source>
        <strain evidence="1">MPI-CAGE-AT-0147</strain>
    </source>
</reference>
<keyword evidence="2" id="KW-1185">Reference proteome</keyword>
<sequence length="149" mass="16301">MSYVTESTEWLSVEISQDIKNLFARYYELADSKDPDTGHLMAIEIFTESAVLIGPNGPLKGSKEIAKSRDNAWSAVTLRKHTISKGFAAQGKSSELVLLGSVYMEVVNGKCLHCPFAVHTKVESHEGQPRISYMEVFANAAPIAAILAK</sequence>
<organism evidence="1 2">
    <name type="scientific">Dactylonectria macrodidyma</name>
    <dbReference type="NCBI Taxonomy" id="307937"/>
    <lineage>
        <taxon>Eukaryota</taxon>
        <taxon>Fungi</taxon>
        <taxon>Dikarya</taxon>
        <taxon>Ascomycota</taxon>
        <taxon>Pezizomycotina</taxon>
        <taxon>Sordariomycetes</taxon>
        <taxon>Hypocreomycetidae</taxon>
        <taxon>Hypocreales</taxon>
        <taxon>Nectriaceae</taxon>
        <taxon>Dactylonectria</taxon>
    </lineage>
</organism>
<protein>
    <recommendedName>
        <fullName evidence="3">SnoaL-like domain-containing protein</fullName>
    </recommendedName>
</protein>
<dbReference type="EMBL" id="JAGMUV010000010">
    <property type="protein sequence ID" value="KAH7141942.1"/>
    <property type="molecule type" value="Genomic_DNA"/>
</dbReference>